<evidence type="ECO:0000313" key="3">
    <source>
        <dbReference type="EnsemblMetazoa" id="ADIR007446-PA"/>
    </source>
</evidence>
<evidence type="ECO:0000313" key="4">
    <source>
        <dbReference type="Proteomes" id="UP000075884"/>
    </source>
</evidence>
<keyword evidence="4" id="KW-1185">Reference proteome</keyword>
<feature type="region of interest" description="Disordered" evidence="1">
    <location>
        <begin position="70"/>
        <end position="139"/>
    </location>
</feature>
<feature type="compositionally biased region" description="Polar residues" evidence="1">
    <location>
        <begin position="73"/>
        <end position="91"/>
    </location>
</feature>
<accession>A0A182NIH2</accession>
<organism evidence="3 4">
    <name type="scientific">Anopheles dirus</name>
    <dbReference type="NCBI Taxonomy" id="7168"/>
    <lineage>
        <taxon>Eukaryota</taxon>
        <taxon>Metazoa</taxon>
        <taxon>Ecdysozoa</taxon>
        <taxon>Arthropoda</taxon>
        <taxon>Hexapoda</taxon>
        <taxon>Insecta</taxon>
        <taxon>Pterygota</taxon>
        <taxon>Neoptera</taxon>
        <taxon>Endopterygota</taxon>
        <taxon>Diptera</taxon>
        <taxon>Nematocera</taxon>
        <taxon>Culicoidea</taxon>
        <taxon>Culicidae</taxon>
        <taxon>Anophelinae</taxon>
        <taxon>Anopheles</taxon>
    </lineage>
</organism>
<evidence type="ECO:0000256" key="1">
    <source>
        <dbReference type="SAM" id="MobiDB-lite"/>
    </source>
</evidence>
<protein>
    <submittedName>
        <fullName evidence="3">Uncharacterized protein</fullName>
    </submittedName>
</protein>
<evidence type="ECO:0000256" key="2">
    <source>
        <dbReference type="SAM" id="SignalP"/>
    </source>
</evidence>
<sequence>MEAILELLVVLALVVMAGLLDLVTKVDSLERDLVEGLVLMEDRSDSVTKVDKVDSQQEPEERVVASPVVKDSFNGSPRSGLNGSGRWNNFNRDAAVSENDDTEASTAVNDEDEQTTTFGGYGDVSGAGFPTNANRRLGQ</sequence>
<reference evidence="4" key="1">
    <citation type="submission" date="2013-03" db="EMBL/GenBank/DDBJ databases">
        <title>The Genome Sequence of Anopheles dirus WRAIR2.</title>
        <authorList>
            <consortium name="The Broad Institute Genomics Platform"/>
            <person name="Neafsey D.E."/>
            <person name="Walton C."/>
            <person name="Walker B."/>
            <person name="Young S.K."/>
            <person name="Zeng Q."/>
            <person name="Gargeya S."/>
            <person name="Fitzgerald M."/>
            <person name="Haas B."/>
            <person name="Abouelleil A."/>
            <person name="Allen A.W."/>
            <person name="Alvarado L."/>
            <person name="Arachchi H.M."/>
            <person name="Berlin A.M."/>
            <person name="Chapman S.B."/>
            <person name="Gainer-Dewar J."/>
            <person name="Goldberg J."/>
            <person name="Griggs A."/>
            <person name="Gujja S."/>
            <person name="Hansen M."/>
            <person name="Howarth C."/>
            <person name="Imamovic A."/>
            <person name="Ireland A."/>
            <person name="Larimer J."/>
            <person name="McCowan C."/>
            <person name="Murphy C."/>
            <person name="Pearson M."/>
            <person name="Poon T.W."/>
            <person name="Priest M."/>
            <person name="Roberts A."/>
            <person name="Saif S."/>
            <person name="Shea T."/>
            <person name="Sisk P."/>
            <person name="Sykes S."/>
            <person name="Wortman J."/>
            <person name="Nusbaum C."/>
            <person name="Birren B."/>
        </authorList>
    </citation>
    <scope>NUCLEOTIDE SEQUENCE [LARGE SCALE GENOMIC DNA]</scope>
    <source>
        <strain evidence="4">WRAIR2</strain>
    </source>
</reference>
<dbReference type="EnsemblMetazoa" id="ADIR007446-RA">
    <property type="protein sequence ID" value="ADIR007446-PA"/>
    <property type="gene ID" value="ADIR007446"/>
</dbReference>
<feature type="chain" id="PRO_5045588006" evidence="2">
    <location>
        <begin position="29"/>
        <end position="139"/>
    </location>
</feature>
<dbReference type="VEuPathDB" id="VectorBase:ADIR007446"/>
<dbReference type="AlphaFoldDB" id="A0A182NIH2"/>
<keyword evidence="2" id="KW-0732">Signal</keyword>
<feature type="signal peptide" evidence="2">
    <location>
        <begin position="1"/>
        <end position="28"/>
    </location>
</feature>
<name>A0A182NIH2_9DIPT</name>
<dbReference type="Proteomes" id="UP000075884">
    <property type="component" value="Unassembled WGS sequence"/>
</dbReference>
<reference evidence="3" key="2">
    <citation type="submission" date="2020-05" db="UniProtKB">
        <authorList>
            <consortium name="EnsemblMetazoa"/>
        </authorList>
    </citation>
    <scope>IDENTIFICATION</scope>
    <source>
        <strain evidence="3">WRAIR2</strain>
    </source>
</reference>
<proteinExistence type="predicted"/>
<feature type="compositionally biased region" description="Acidic residues" evidence="1">
    <location>
        <begin position="98"/>
        <end position="114"/>
    </location>
</feature>